<dbReference type="Pfam" id="PF15207">
    <property type="entry name" value="TMEM240"/>
    <property type="match status" value="1"/>
</dbReference>
<evidence type="ECO:0008006" key="5">
    <source>
        <dbReference type="Google" id="ProtNLM"/>
    </source>
</evidence>
<feature type="compositionally biased region" description="Basic residues" evidence="1">
    <location>
        <begin position="133"/>
        <end position="148"/>
    </location>
</feature>
<evidence type="ECO:0000256" key="2">
    <source>
        <dbReference type="SAM" id="Phobius"/>
    </source>
</evidence>
<proteinExistence type="predicted"/>
<dbReference type="PANTHER" id="PTHR28666">
    <property type="entry name" value="TRANSMEMBRANE PROTEIN 240"/>
    <property type="match status" value="1"/>
</dbReference>
<organism evidence="3 4">
    <name type="scientific">Danionella cerebrum</name>
    <dbReference type="NCBI Taxonomy" id="2873325"/>
    <lineage>
        <taxon>Eukaryota</taxon>
        <taxon>Metazoa</taxon>
        <taxon>Chordata</taxon>
        <taxon>Craniata</taxon>
        <taxon>Vertebrata</taxon>
        <taxon>Euteleostomi</taxon>
        <taxon>Actinopterygii</taxon>
        <taxon>Neopterygii</taxon>
        <taxon>Teleostei</taxon>
        <taxon>Ostariophysi</taxon>
        <taxon>Cypriniformes</taxon>
        <taxon>Danionidae</taxon>
        <taxon>Danioninae</taxon>
        <taxon>Danionella</taxon>
    </lineage>
</organism>
<keyword evidence="2" id="KW-1133">Transmembrane helix</keyword>
<protein>
    <recommendedName>
        <fullName evidence="5">Transmembrane protein 240</fullName>
    </recommendedName>
</protein>
<comment type="caution">
    <text evidence="3">The sequence shown here is derived from an EMBL/GenBank/DDBJ whole genome shotgun (WGS) entry which is preliminary data.</text>
</comment>
<evidence type="ECO:0000313" key="3">
    <source>
        <dbReference type="EMBL" id="TRY55737.1"/>
    </source>
</evidence>
<keyword evidence="2" id="KW-0812">Transmembrane</keyword>
<feature type="region of interest" description="Disordered" evidence="1">
    <location>
        <begin position="125"/>
        <end position="148"/>
    </location>
</feature>
<dbReference type="AlphaFoldDB" id="A0A553MRD2"/>
<feature type="transmembrane region" description="Helical" evidence="2">
    <location>
        <begin position="70"/>
        <end position="87"/>
    </location>
</feature>
<sequence length="148" mass="17017">MAFAVCTSDMNALLDRFHNFILPRMRGPERVCHCTCGRQRVEHVIPFEGSLWSGSGCVPPGSISKQQLDFILGLAMGICCTVVLLWLEGLLHSQRGADGELRCMWRWVSRVCDLRELRRRLQPRRNDEAQNSVKHKHYHNGHANPRRL</sequence>
<dbReference type="EMBL" id="SRMA01027312">
    <property type="protein sequence ID" value="TRY55737.1"/>
    <property type="molecule type" value="Genomic_DNA"/>
</dbReference>
<dbReference type="OrthoDB" id="9922101at2759"/>
<dbReference type="InterPro" id="IPR027947">
    <property type="entry name" value="TMEM240"/>
</dbReference>
<reference evidence="3 4" key="1">
    <citation type="journal article" date="2019" name="Sci. Data">
        <title>Hybrid genome assembly and annotation of Danionella translucida.</title>
        <authorList>
            <person name="Kadobianskyi M."/>
            <person name="Schulze L."/>
            <person name="Schuelke M."/>
            <person name="Judkewitz B."/>
        </authorList>
    </citation>
    <scope>NUCLEOTIDE SEQUENCE [LARGE SCALE GENOMIC DNA]</scope>
    <source>
        <strain evidence="3 4">Bolton</strain>
    </source>
</reference>
<keyword evidence="4" id="KW-1185">Reference proteome</keyword>
<keyword evidence="2" id="KW-0472">Membrane</keyword>
<dbReference type="PANTHER" id="PTHR28666:SF1">
    <property type="entry name" value="TRANSMEMBRANE PROTEIN 240"/>
    <property type="match status" value="1"/>
</dbReference>
<evidence type="ECO:0000313" key="4">
    <source>
        <dbReference type="Proteomes" id="UP000316079"/>
    </source>
</evidence>
<gene>
    <name evidence="3" type="ORF">DNTS_010302</name>
</gene>
<name>A0A553MRD2_9TELE</name>
<dbReference type="Proteomes" id="UP000316079">
    <property type="component" value="Unassembled WGS sequence"/>
</dbReference>
<accession>A0A553MRD2</accession>
<evidence type="ECO:0000256" key="1">
    <source>
        <dbReference type="SAM" id="MobiDB-lite"/>
    </source>
</evidence>